<dbReference type="PANTHER" id="PTHR22916:SF51">
    <property type="entry name" value="GLYCOSYLTRANSFERASE EPSH-RELATED"/>
    <property type="match status" value="1"/>
</dbReference>
<dbReference type="PANTHER" id="PTHR22916">
    <property type="entry name" value="GLYCOSYLTRANSFERASE"/>
    <property type="match status" value="1"/>
</dbReference>
<evidence type="ECO:0000259" key="3">
    <source>
        <dbReference type="Pfam" id="PF00535"/>
    </source>
</evidence>
<dbReference type="SUPFAM" id="SSF53448">
    <property type="entry name" value="Nucleotide-diphospho-sugar transferases"/>
    <property type="match status" value="1"/>
</dbReference>
<dbReference type="Pfam" id="PF00535">
    <property type="entry name" value="Glycos_transf_2"/>
    <property type="match status" value="1"/>
</dbReference>
<dbReference type="EMBL" id="JAPDUS010000037">
    <property type="protein sequence ID" value="MCW4094691.1"/>
    <property type="molecule type" value="Genomic_DNA"/>
</dbReference>
<dbReference type="InterPro" id="IPR029044">
    <property type="entry name" value="Nucleotide-diphossugar_trans"/>
</dbReference>
<proteinExistence type="predicted"/>
<dbReference type="AlphaFoldDB" id="A0AAW5TZN7"/>
<accession>A0AAW5TZN7</accession>
<protein>
    <submittedName>
        <fullName evidence="4">Glycosyltransferase</fullName>
        <ecNumber evidence="4">2.4.-.-</ecNumber>
    </submittedName>
</protein>
<dbReference type="CDD" id="cd00761">
    <property type="entry name" value="Glyco_tranf_GTA_type"/>
    <property type="match status" value="1"/>
</dbReference>
<gene>
    <name evidence="4" type="ORF">ONT05_14270</name>
</gene>
<organism evidence="4 5">
    <name type="scientific">Segatella copri</name>
    <dbReference type="NCBI Taxonomy" id="165179"/>
    <lineage>
        <taxon>Bacteria</taxon>
        <taxon>Pseudomonadati</taxon>
        <taxon>Bacteroidota</taxon>
        <taxon>Bacteroidia</taxon>
        <taxon>Bacteroidales</taxon>
        <taxon>Prevotellaceae</taxon>
        <taxon>Segatella</taxon>
    </lineage>
</organism>
<evidence type="ECO:0000256" key="1">
    <source>
        <dbReference type="ARBA" id="ARBA00022676"/>
    </source>
</evidence>
<evidence type="ECO:0000313" key="5">
    <source>
        <dbReference type="Proteomes" id="UP001209074"/>
    </source>
</evidence>
<keyword evidence="1 4" id="KW-0328">Glycosyltransferase</keyword>
<dbReference type="InterPro" id="IPR001173">
    <property type="entry name" value="Glyco_trans_2-like"/>
</dbReference>
<dbReference type="Proteomes" id="UP001209074">
    <property type="component" value="Unassembled WGS sequence"/>
</dbReference>
<dbReference type="GO" id="GO:0016758">
    <property type="term" value="F:hexosyltransferase activity"/>
    <property type="evidence" value="ECO:0007669"/>
    <property type="project" value="UniProtKB-ARBA"/>
</dbReference>
<dbReference type="Gene3D" id="3.90.550.10">
    <property type="entry name" value="Spore Coat Polysaccharide Biosynthesis Protein SpsA, Chain A"/>
    <property type="match status" value="1"/>
</dbReference>
<reference evidence="4" key="1">
    <citation type="submission" date="2022-11" db="EMBL/GenBank/DDBJ databases">
        <title>Genomic repertoires linked with pathogenic potency of arthritogenic Prevotella copri isolated from the gut of rheumatoid arthritis patients.</title>
        <authorList>
            <person name="Nii T."/>
            <person name="Maeda Y."/>
            <person name="Motooka D."/>
            <person name="Naito M."/>
            <person name="Matsumoto Y."/>
            <person name="Ogawa T."/>
            <person name="Oguro-Igashira E."/>
            <person name="Kishikawa T."/>
            <person name="Yamashita M."/>
            <person name="Koizumi S."/>
            <person name="Kurakawa T."/>
            <person name="Okumura R."/>
            <person name="Kayama H."/>
            <person name="Murakami M."/>
            <person name="Sakaguchi T."/>
            <person name="Das B."/>
            <person name="Nakamura S."/>
            <person name="Okada Y."/>
            <person name="Kumanogoh A."/>
            <person name="Takeda K."/>
        </authorList>
    </citation>
    <scope>NUCLEOTIDE SEQUENCE</scope>
    <source>
        <strain evidence="4">N016-13</strain>
    </source>
</reference>
<feature type="domain" description="Glycosyltransferase 2-like" evidence="3">
    <location>
        <begin position="7"/>
        <end position="135"/>
    </location>
</feature>
<keyword evidence="2 4" id="KW-0808">Transferase</keyword>
<evidence type="ECO:0000256" key="2">
    <source>
        <dbReference type="ARBA" id="ARBA00022679"/>
    </source>
</evidence>
<evidence type="ECO:0000313" key="4">
    <source>
        <dbReference type="EMBL" id="MCW4094691.1"/>
    </source>
</evidence>
<sequence>MNKHKISVIIPIYNCAEWIEKCVNSILNQKLPNFYELQVVLVDDGSSDNSGKICDTLAHENSVVIVIHQSNAGVSEARNKGIDVSDGDWICFVDGDDVLKDDAFMILSDQEVAEHDIVRFGAYVFSDTLPQSSFEKKYSKDKDEYIQLVVRRFAMLGVCGAFYKRELFLNNNIRFQNGIRMGEDWMVLFKLLVKAESFTYIDKELYGYRVNDNSVTRRLVSSVRPDALIALNHIIDYAKENKYVISLKDIAIARSDIRRNMMKEAILNKNKEFFINTDNALKKYAPQSFWADVWYSQKFKHKVGFVLYLCMDKLYRFLFLIIGLRFVNGLL</sequence>
<dbReference type="RefSeq" id="WP_264960389.1">
    <property type="nucleotide sequence ID" value="NZ_JAPDUQ010000005.1"/>
</dbReference>
<name>A0AAW5TZN7_9BACT</name>
<comment type="caution">
    <text evidence="4">The sequence shown here is derived from an EMBL/GenBank/DDBJ whole genome shotgun (WGS) entry which is preliminary data.</text>
</comment>
<dbReference type="EC" id="2.4.-.-" evidence="4"/>